<dbReference type="SUPFAM" id="SSF53756">
    <property type="entry name" value="UDP-Glycosyltransferase/glycogen phosphorylase"/>
    <property type="match status" value="1"/>
</dbReference>
<accession>A0A7G9YT46</accession>
<organism evidence="1">
    <name type="scientific">Candidatus Methanophagaceae archaeon ANME-1 ERB6</name>
    <dbReference type="NCBI Taxonomy" id="2759912"/>
    <lineage>
        <taxon>Archaea</taxon>
        <taxon>Methanobacteriati</taxon>
        <taxon>Methanobacteriota</taxon>
        <taxon>Stenosarchaea group</taxon>
        <taxon>Methanomicrobia</taxon>
        <taxon>Candidatus Methanophagales</taxon>
        <taxon>Candidatus Methanophagaceae</taxon>
    </lineage>
</organism>
<evidence type="ECO:0008006" key="2">
    <source>
        <dbReference type="Google" id="ProtNLM"/>
    </source>
</evidence>
<dbReference type="AlphaFoldDB" id="A0A7G9YT46"/>
<protein>
    <recommendedName>
        <fullName evidence="2">Glycosyl transferase family 1 domain-containing protein</fullName>
    </recommendedName>
</protein>
<proteinExistence type="predicted"/>
<reference evidence="1" key="1">
    <citation type="submission" date="2020-06" db="EMBL/GenBank/DDBJ databases">
        <title>Unique genomic features of the anaerobic methanotrophic archaea.</title>
        <authorList>
            <person name="Chadwick G.L."/>
            <person name="Skennerton C.T."/>
            <person name="Laso-Perez R."/>
            <person name="Leu A.O."/>
            <person name="Speth D.R."/>
            <person name="Yu H."/>
            <person name="Morgan-Lang C."/>
            <person name="Hatzenpichler R."/>
            <person name="Goudeau D."/>
            <person name="Malmstrom R."/>
            <person name="Brazelton W.J."/>
            <person name="Woyke T."/>
            <person name="Hallam S.J."/>
            <person name="Tyson G.W."/>
            <person name="Wegener G."/>
            <person name="Boetius A."/>
            <person name="Orphan V."/>
        </authorList>
    </citation>
    <scope>NUCLEOTIDE SEQUENCE</scope>
</reference>
<sequence length="345" mass="40552">MKIAVMTHWNDETGAAVHAKALVNAWLGLGHKVTVFSFLREEFGEGKFTGKDESYVIRCYGKNALDPRPILTSEFDIFVVEDLRTLPIEQLAKIFPMIKERARTVHIVHENKLPKGAWFYQLPWDKVVYFDERQEFLRDVYPDADYIPFPCFPIRRGDKYESRKRLGLPEDKKIIFTFCQREYRPYLRYLCEELKSKAILLFVIYPGYEMLEKELAPPWMIVREEGALSDERFDEYLFASDVVIFHKYHVRYPRLVSATIFQAIGTDCPIFIPQQSEYFQPLKDEVVYYSDTEDLCRKLIAFCGDERIAKNVIEAEEVYTHIRSAKKIAEIYIDVFTGVLKERGL</sequence>
<evidence type="ECO:0000313" key="1">
    <source>
        <dbReference type="EMBL" id="QNO51180.1"/>
    </source>
</evidence>
<gene>
    <name evidence="1" type="ORF">NIPIMIJO_00020</name>
</gene>
<dbReference type="EMBL" id="MT631462">
    <property type="protein sequence ID" value="QNO51180.1"/>
    <property type="molecule type" value="Genomic_DNA"/>
</dbReference>
<name>A0A7G9YT46_9EURY</name>